<evidence type="ECO:0000256" key="6">
    <source>
        <dbReference type="ARBA" id="ARBA00022833"/>
    </source>
</evidence>
<evidence type="ECO:0000256" key="2">
    <source>
        <dbReference type="ARBA" id="ARBA00009679"/>
    </source>
</evidence>
<dbReference type="STRING" id="988480.A0A075AUR0"/>
<dbReference type="GO" id="GO:0006270">
    <property type="term" value="P:DNA replication initiation"/>
    <property type="evidence" value="ECO:0007669"/>
    <property type="project" value="InterPro"/>
</dbReference>
<dbReference type="EMBL" id="KE561162">
    <property type="protein sequence ID" value="EPZ32264.1"/>
    <property type="molecule type" value="Genomic_DNA"/>
</dbReference>
<evidence type="ECO:0000256" key="1">
    <source>
        <dbReference type="ARBA" id="ARBA00004123"/>
    </source>
</evidence>
<dbReference type="Pfam" id="PF22379">
    <property type="entry name" value="OB_MCM10"/>
    <property type="match status" value="1"/>
</dbReference>
<evidence type="ECO:0000256" key="4">
    <source>
        <dbReference type="ARBA" id="ARBA00022723"/>
    </source>
</evidence>
<dbReference type="Gene3D" id="2.40.50.140">
    <property type="entry name" value="Nucleic acid-binding proteins"/>
    <property type="match status" value="1"/>
</dbReference>
<feature type="domain" description="Zinc finger Mcm10/DnaG-type" evidence="8">
    <location>
        <begin position="176"/>
        <end position="218"/>
    </location>
</feature>
<dbReference type="PANTHER" id="PTHR13454">
    <property type="entry name" value="PROTEIN MCM10 HOMOLOG"/>
    <property type="match status" value="1"/>
</dbReference>
<keyword evidence="3" id="KW-0235">DNA replication</keyword>
<evidence type="ECO:0000313" key="11">
    <source>
        <dbReference type="Proteomes" id="UP000030755"/>
    </source>
</evidence>
<keyword evidence="5" id="KW-0863">Zinc-finger</keyword>
<dbReference type="Pfam" id="PF09329">
    <property type="entry name" value="zf-primase"/>
    <property type="match status" value="1"/>
</dbReference>
<evidence type="ECO:0000259" key="9">
    <source>
        <dbReference type="Pfam" id="PF22379"/>
    </source>
</evidence>
<organism evidence="10 11">
    <name type="scientific">Rozella allomycis (strain CSF55)</name>
    <dbReference type="NCBI Taxonomy" id="988480"/>
    <lineage>
        <taxon>Eukaryota</taxon>
        <taxon>Fungi</taxon>
        <taxon>Fungi incertae sedis</taxon>
        <taxon>Cryptomycota</taxon>
        <taxon>Cryptomycota incertae sedis</taxon>
        <taxon>Rozella</taxon>
    </lineage>
</organism>
<evidence type="ECO:0000256" key="3">
    <source>
        <dbReference type="ARBA" id="ARBA00022705"/>
    </source>
</evidence>
<dbReference type="Proteomes" id="UP000030755">
    <property type="component" value="Unassembled WGS sequence"/>
</dbReference>
<dbReference type="AlphaFoldDB" id="A0A075AUR0"/>
<dbReference type="HOGENOM" id="CLU_804493_0_0_1"/>
<keyword evidence="6" id="KW-0862">Zinc</keyword>
<evidence type="ECO:0000313" key="10">
    <source>
        <dbReference type="EMBL" id="EPZ32264.1"/>
    </source>
</evidence>
<dbReference type="GO" id="GO:0008270">
    <property type="term" value="F:zinc ion binding"/>
    <property type="evidence" value="ECO:0007669"/>
    <property type="project" value="UniProtKB-KW"/>
</dbReference>
<dbReference type="OrthoDB" id="202825at2759"/>
<dbReference type="InterPro" id="IPR015408">
    <property type="entry name" value="Znf_Mcm10/DnaG"/>
</dbReference>
<keyword evidence="11" id="KW-1185">Reference proteome</keyword>
<proteinExistence type="inferred from homology"/>
<dbReference type="GO" id="GO:0043596">
    <property type="term" value="C:nuclear replication fork"/>
    <property type="evidence" value="ECO:0007669"/>
    <property type="project" value="TreeGrafter"/>
</dbReference>
<feature type="domain" description="MCM10 OB-fold" evidence="9">
    <location>
        <begin position="49"/>
        <end position="172"/>
    </location>
</feature>
<sequence>MKSIASRFLEFKKQTVEKEAKTKTEKLKSFKCESGNLNKYEYEIEKDPFTGIRLSDDSKQKLIYFVESMKNKRFLELSQLDMLNECEENCVFAGVIIFGSPEKTTVHGEKYAMLKIFDMKETVCNLFLFNDAFKQFYPLCDLGLLVAIINPTKNSSHFKTVEGCSIDGKEQMLILGKSVDVGLCDYRENEKQCSTFINKAKHNYCDAHVIKKFNKMKSLRPEFSTLLPTPDTHVIKKGIIEVDKVKKQNNDFAVYYEFGGTVLSTKAPIQTKKICKKNTEDESINILKTCNKKKRKLDPKLEKAMKHWPTPVLGKDLKIGNNVTLDENFGNNAIKNILKGTKRIE</sequence>
<keyword evidence="7" id="KW-0539">Nucleus</keyword>
<dbReference type="InterPro" id="IPR055065">
    <property type="entry name" value="OB_MCM10"/>
</dbReference>
<evidence type="ECO:0000259" key="8">
    <source>
        <dbReference type="Pfam" id="PF09329"/>
    </source>
</evidence>
<dbReference type="InterPro" id="IPR040184">
    <property type="entry name" value="Mcm10"/>
</dbReference>
<protein>
    <submittedName>
        <fullName evidence="10">Uncharacterized protein</fullName>
    </submittedName>
</protein>
<evidence type="ECO:0000256" key="5">
    <source>
        <dbReference type="ARBA" id="ARBA00022771"/>
    </source>
</evidence>
<comment type="similarity">
    <text evidence="2">Belongs to the MCM10 family.</text>
</comment>
<dbReference type="InterPro" id="IPR012340">
    <property type="entry name" value="NA-bd_OB-fold"/>
</dbReference>
<comment type="subcellular location">
    <subcellularLocation>
        <location evidence="1">Nucleus</location>
    </subcellularLocation>
</comment>
<dbReference type="GO" id="GO:0003697">
    <property type="term" value="F:single-stranded DNA binding"/>
    <property type="evidence" value="ECO:0007669"/>
    <property type="project" value="InterPro"/>
</dbReference>
<dbReference type="PANTHER" id="PTHR13454:SF11">
    <property type="entry name" value="PROTEIN MCM10 HOMOLOG"/>
    <property type="match status" value="1"/>
</dbReference>
<keyword evidence="4" id="KW-0479">Metal-binding</keyword>
<gene>
    <name evidence="10" type="ORF">O9G_003408</name>
</gene>
<name>A0A075AUR0_ROZAC</name>
<accession>A0A075AUR0</accession>
<reference evidence="10 11" key="1">
    <citation type="journal article" date="2013" name="Curr. Biol.">
        <title>Shared signatures of parasitism and phylogenomics unite Cryptomycota and microsporidia.</title>
        <authorList>
            <person name="James T.Y."/>
            <person name="Pelin A."/>
            <person name="Bonen L."/>
            <person name="Ahrendt S."/>
            <person name="Sain D."/>
            <person name="Corradi N."/>
            <person name="Stajich J.E."/>
        </authorList>
    </citation>
    <scope>NUCLEOTIDE SEQUENCE [LARGE SCALE GENOMIC DNA]</scope>
    <source>
        <strain evidence="10 11">CSF55</strain>
    </source>
</reference>
<evidence type="ECO:0000256" key="7">
    <source>
        <dbReference type="ARBA" id="ARBA00023242"/>
    </source>
</evidence>
<dbReference type="GO" id="GO:0003688">
    <property type="term" value="F:DNA replication origin binding"/>
    <property type="evidence" value="ECO:0007669"/>
    <property type="project" value="TreeGrafter"/>
</dbReference>